<accession>A0A143DCT0</accession>
<evidence type="ECO:0000259" key="8">
    <source>
        <dbReference type="PROSITE" id="PS50893"/>
    </source>
</evidence>
<dbReference type="InterPro" id="IPR027417">
    <property type="entry name" value="P-loop_NTPase"/>
</dbReference>
<keyword evidence="2 7" id="KW-0812">Transmembrane</keyword>
<evidence type="ECO:0000256" key="7">
    <source>
        <dbReference type="SAM" id="Phobius"/>
    </source>
</evidence>
<keyword evidence="11" id="KW-1185">Reference proteome</keyword>
<dbReference type="InterPro" id="IPR039421">
    <property type="entry name" value="Type_1_exporter"/>
</dbReference>
<feature type="domain" description="ABC transmembrane type-1" evidence="9">
    <location>
        <begin position="27"/>
        <end position="306"/>
    </location>
</feature>
<dbReference type="PANTHER" id="PTHR43394">
    <property type="entry name" value="ATP-DEPENDENT PERMEASE MDL1, MITOCHONDRIAL"/>
    <property type="match status" value="1"/>
</dbReference>
<dbReference type="OrthoDB" id="5288404at2"/>
<keyword evidence="4 10" id="KW-0067">ATP-binding</keyword>
<feature type="transmembrane region" description="Helical" evidence="7">
    <location>
        <begin position="27"/>
        <end position="49"/>
    </location>
</feature>
<dbReference type="GO" id="GO:0016887">
    <property type="term" value="F:ATP hydrolysis activity"/>
    <property type="evidence" value="ECO:0007669"/>
    <property type="project" value="InterPro"/>
</dbReference>
<protein>
    <submittedName>
        <fullName evidence="10">ABC transporter ATP-binding protein</fullName>
    </submittedName>
</protein>
<evidence type="ECO:0000256" key="4">
    <source>
        <dbReference type="ARBA" id="ARBA00022840"/>
    </source>
</evidence>
<evidence type="ECO:0000313" key="10">
    <source>
        <dbReference type="EMBL" id="AMW34527.1"/>
    </source>
</evidence>
<evidence type="ECO:0000256" key="6">
    <source>
        <dbReference type="ARBA" id="ARBA00023136"/>
    </source>
</evidence>
<evidence type="ECO:0000256" key="3">
    <source>
        <dbReference type="ARBA" id="ARBA00022741"/>
    </source>
</evidence>
<feature type="domain" description="ABC transporter" evidence="8">
    <location>
        <begin position="336"/>
        <end position="568"/>
    </location>
</feature>
<dbReference type="GO" id="GO:0015421">
    <property type="term" value="F:ABC-type oligopeptide transporter activity"/>
    <property type="evidence" value="ECO:0007669"/>
    <property type="project" value="TreeGrafter"/>
</dbReference>
<name>A0A143DCT0_9PROT</name>
<dbReference type="RefSeq" id="WP_066133898.1">
    <property type="nucleotide sequence ID" value="NZ_CP014525.1"/>
</dbReference>
<dbReference type="Gene3D" id="1.20.1560.10">
    <property type="entry name" value="ABC transporter type 1, transmembrane domain"/>
    <property type="match status" value="1"/>
</dbReference>
<dbReference type="InterPro" id="IPR003439">
    <property type="entry name" value="ABC_transporter-like_ATP-bd"/>
</dbReference>
<comment type="subcellular location">
    <subcellularLocation>
        <location evidence="1">Cell membrane</location>
        <topology evidence="1">Multi-pass membrane protein</topology>
    </subcellularLocation>
</comment>
<dbReference type="GO" id="GO:0005524">
    <property type="term" value="F:ATP binding"/>
    <property type="evidence" value="ECO:0007669"/>
    <property type="project" value="UniProtKB-KW"/>
</dbReference>
<dbReference type="InterPro" id="IPR011527">
    <property type="entry name" value="ABC1_TM_dom"/>
</dbReference>
<evidence type="ECO:0000313" key="11">
    <source>
        <dbReference type="Proteomes" id="UP000076066"/>
    </source>
</evidence>
<dbReference type="InterPro" id="IPR003593">
    <property type="entry name" value="AAA+_ATPase"/>
</dbReference>
<evidence type="ECO:0000259" key="9">
    <source>
        <dbReference type="PROSITE" id="PS50929"/>
    </source>
</evidence>
<dbReference type="Pfam" id="PF00664">
    <property type="entry name" value="ABC_membrane"/>
    <property type="match status" value="1"/>
</dbReference>
<reference evidence="10 11" key="1">
    <citation type="submission" date="2016-02" db="EMBL/GenBank/DDBJ databases">
        <title>Complete Genome of H5569, the type strain of the newly described species Haematospirillium jordaniae.</title>
        <authorList>
            <person name="Nicholson A.C."/>
            <person name="Humrighouse B.W."/>
            <person name="Loparov V."/>
            <person name="McQuiston J.R."/>
        </authorList>
    </citation>
    <scope>NUCLEOTIDE SEQUENCE [LARGE SCALE GENOMIC DNA]</scope>
    <source>
        <strain evidence="10 11">H5569</strain>
    </source>
</reference>
<dbReference type="Pfam" id="PF00005">
    <property type="entry name" value="ABC_tran"/>
    <property type="match status" value="1"/>
</dbReference>
<dbReference type="GeneID" id="53316370"/>
<evidence type="ECO:0000256" key="2">
    <source>
        <dbReference type="ARBA" id="ARBA00022692"/>
    </source>
</evidence>
<dbReference type="Gene3D" id="3.40.50.300">
    <property type="entry name" value="P-loop containing nucleotide triphosphate hydrolases"/>
    <property type="match status" value="1"/>
</dbReference>
<dbReference type="GO" id="GO:0005886">
    <property type="term" value="C:plasma membrane"/>
    <property type="evidence" value="ECO:0007669"/>
    <property type="project" value="UniProtKB-SubCell"/>
</dbReference>
<dbReference type="AlphaFoldDB" id="A0A143DCT0"/>
<dbReference type="SUPFAM" id="SSF52540">
    <property type="entry name" value="P-loop containing nucleoside triphosphate hydrolases"/>
    <property type="match status" value="1"/>
</dbReference>
<feature type="transmembrane region" description="Helical" evidence="7">
    <location>
        <begin position="148"/>
        <end position="177"/>
    </location>
</feature>
<feature type="transmembrane region" description="Helical" evidence="7">
    <location>
        <begin position="61"/>
        <end position="78"/>
    </location>
</feature>
<keyword evidence="5 7" id="KW-1133">Transmembrane helix</keyword>
<dbReference type="SUPFAM" id="SSF90123">
    <property type="entry name" value="ABC transporter transmembrane region"/>
    <property type="match status" value="1"/>
</dbReference>
<evidence type="ECO:0000256" key="1">
    <source>
        <dbReference type="ARBA" id="ARBA00004651"/>
    </source>
</evidence>
<sequence>MAGQVPAFHRASDPAHLVSGQRHLVELFLSSFFINVVALALPLSMLQIYDRILPNHNMATLDLLALGVISALILEMLLRTLREGLAGLVSARFEHRGHYESLRRLLSLPMSRFEKDGGGTHLERLSSVDKLRDFHGGRMLLALADLPFIVIFLLVILFLGGWLVFVPILMTAVFVMVSLHQGDKLRSATEETGEQYERRFNFMLETLSGIQTVKALSAEAQMLRRFERLLENAISGRHILAIRQGAVQMMGAIFTQALTVGTVACGAMLVVDHQMTVGSLGACTMLAGRIAPPVQAALSVWLRRQSNTMAEQRVAETFAIALDEDKDPLLIDKGVLTLDNVCYGRRPDGSWLLDSVSLTLRPGDSISIRGANGSGKSLLLWLMTGHLVPEQGRVLVDGQDLAHVRRDDLWQATGFLGEHGELVAGTFLENLTLFDHERERAALAVAEELGLNEFAASLAQGFDAPLGGRIGSALPRGVIQRISIARILALDPAVILFDDANTLLDGASDQLLMQAMQRRMKDRAFVIVSHRPSTLKIAQCHYELVAGRLVPLPGPDGVIRAVPPEQGA</sequence>
<keyword evidence="6 7" id="KW-0472">Membrane</keyword>
<gene>
    <name evidence="10" type="ORF">AY555_04290</name>
</gene>
<dbReference type="SMART" id="SM00382">
    <property type="entry name" value="AAA"/>
    <property type="match status" value="1"/>
</dbReference>
<organism evidence="10 11">
    <name type="scientific">Haematospirillum jordaniae</name>
    <dbReference type="NCBI Taxonomy" id="1549855"/>
    <lineage>
        <taxon>Bacteria</taxon>
        <taxon>Pseudomonadati</taxon>
        <taxon>Pseudomonadota</taxon>
        <taxon>Alphaproteobacteria</taxon>
        <taxon>Rhodospirillales</taxon>
        <taxon>Novispirillaceae</taxon>
        <taxon>Haematospirillum</taxon>
    </lineage>
</organism>
<dbReference type="KEGG" id="hjo:AY555_04290"/>
<dbReference type="EMBL" id="CP014525">
    <property type="protein sequence ID" value="AMW34527.1"/>
    <property type="molecule type" value="Genomic_DNA"/>
</dbReference>
<proteinExistence type="predicted"/>
<dbReference type="PROSITE" id="PS50893">
    <property type="entry name" value="ABC_TRANSPORTER_2"/>
    <property type="match status" value="1"/>
</dbReference>
<keyword evidence="3" id="KW-0547">Nucleotide-binding</keyword>
<dbReference type="Proteomes" id="UP000076066">
    <property type="component" value="Chromosome"/>
</dbReference>
<dbReference type="CDD" id="cd18566">
    <property type="entry name" value="ABC_6TM_PrtD_LapB_HlyB_like"/>
    <property type="match status" value="1"/>
</dbReference>
<evidence type="ECO:0000256" key="5">
    <source>
        <dbReference type="ARBA" id="ARBA00022989"/>
    </source>
</evidence>
<dbReference type="PANTHER" id="PTHR43394:SF1">
    <property type="entry name" value="ATP-BINDING CASSETTE SUB-FAMILY B MEMBER 10, MITOCHONDRIAL"/>
    <property type="match status" value="1"/>
</dbReference>
<dbReference type="InterPro" id="IPR036640">
    <property type="entry name" value="ABC1_TM_sf"/>
</dbReference>
<dbReference type="PROSITE" id="PS50929">
    <property type="entry name" value="ABC_TM1F"/>
    <property type="match status" value="1"/>
</dbReference>
<dbReference type="STRING" id="1549855.AY555_04290"/>